<evidence type="ECO:0000313" key="4">
    <source>
        <dbReference type="EMBL" id="VGO22106.1"/>
    </source>
</evidence>
<evidence type="ECO:0000313" key="5">
    <source>
        <dbReference type="Proteomes" id="UP000346198"/>
    </source>
</evidence>
<feature type="chain" id="PRO_5025513615" description="3-keto-alpha-glucoside-1,2-lyase/3-keto-2-hydroxy-glucal hydratase domain-containing protein" evidence="2">
    <location>
        <begin position="21"/>
        <end position="293"/>
    </location>
</feature>
<dbReference type="EMBL" id="CAAHFH010000002">
    <property type="protein sequence ID" value="VGO22106.1"/>
    <property type="molecule type" value="Genomic_DNA"/>
</dbReference>
<evidence type="ECO:0000259" key="3">
    <source>
        <dbReference type="Pfam" id="PF06439"/>
    </source>
</evidence>
<evidence type="ECO:0000256" key="1">
    <source>
        <dbReference type="SAM" id="MobiDB-lite"/>
    </source>
</evidence>
<dbReference type="Proteomes" id="UP000346198">
    <property type="component" value="Unassembled WGS sequence"/>
</dbReference>
<dbReference type="Gene3D" id="2.60.120.560">
    <property type="entry name" value="Exo-inulinase, domain 1"/>
    <property type="match status" value="1"/>
</dbReference>
<sequence length="293" mass="32461">MKNIVSALVFVALLSGCAHTAKQQEAPVEPAKKPAEAKKKPNWGYDNTPKLPSGWCVHDIARPQPTVVTPAAQPGAAPSDAIILFDGTDASAWAGSVQNDPKKKKYNPEGEMRWKVENGYLECTPTGSIKTKQKFGDCQFHIEWQTANPRKGDSQGAGNSGVFMMGRYETQVLDNYENRTYADGMAGCVYGQTPPMVNACKKPGEWQSYDIIFQAPRFEGEKLVSPAYVTVFLNGVLVQHKTQILGPTAHKKLPVYKPHGDDAIVLQDHSNDTRFRNIWIRELDLMKNTDKPE</sequence>
<feature type="domain" description="3-keto-alpha-glucoside-1,2-lyase/3-keto-2-hydroxy-glucal hydratase" evidence="3">
    <location>
        <begin position="81"/>
        <end position="281"/>
    </location>
</feature>
<dbReference type="PROSITE" id="PS51257">
    <property type="entry name" value="PROKAR_LIPOPROTEIN"/>
    <property type="match status" value="1"/>
</dbReference>
<dbReference type="InterPro" id="IPR010496">
    <property type="entry name" value="AL/BT2_dom"/>
</dbReference>
<accession>A0A6C2UT82</accession>
<dbReference type="GO" id="GO:0016787">
    <property type="term" value="F:hydrolase activity"/>
    <property type="evidence" value="ECO:0007669"/>
    <property type="project" value="InterPro"/>
</dbReference>
<dbReference type="RefSeq" id="WP_136063513.1">
    <property type="nucleotide sequence ID" value="NZ_CAAHFH010000002.1"/>
</dbReference>
<reference evidence="4 5" key="1">
    <citation type="submission" date="2019-04" db="EMBL/GenBank/DDBJ databases">
        <authorList>
            <person name="Van Vliet M D."/>
        </authorList>
    </citation>
    <scope>NUCLEOTIDE SEQUENCE [LARGE SCALE GENOMIC DNA]</scope>
    <source>
        <strain evidence="4 5">F21</strain>
    </source>
</reference>
<keyword evidence="5" id="KW-1185">Reference proteome</keyword>
<proteinExistence type="predicted"/>
<gene>
    <name evidence="4" type="ORF">SCARR_04187</name>
</gene>
<dbReference type="Pfam" id="PF06439">
    <property type="entry name" value="3keto-disac_hyd"/>
    <property type="match status" value="1"/>
</dbReference>
<protein>
    <recommendedName>
        <fullName evidence="3">3-keto-alpha-glucoside-1,2-lyase/3-keto-2-hydroxy-glucal hydratase domain-containing protein</fullName>
    </recommendedName>
</protein>
<feature type="signal peptide" evidence="2">
    <location>
        <begin position="1"/>
        <end position="20"/>
    </location>
</feature>
<name>A0A6C2UT82_9BACT</name>
<dbReference type="AlphaFoldDB" id="A0A6C2UT82"/>
<feature type="compositionally biased region" description="Basic and acidic residues" evidence="1">
    <location>
        <begin position="30"/>
        <end position="39"/>
    </location>
</feature>
<evidence type="ECO:0000256" key="2">
    <source>
        <dbReference type="SAM" id="SignalP"/>
    </source>
</evidence>
<feature type="region of interest" description="Disordered" evidence="1">
    <location>
        <begin position="21"/>
        <end position="44"/>
    </location>
</feature>
<keyword evidence="2" id="KW-0732">Signal</keyword>
<organism evidence="4 5">
    <name type="scientific">Pontiella sulfatireligans</name>
    <dbReference type="NCBI Taxonomy" id="2750658"/>
    <lineage>
        <taxon>Bacteria</taxon>
        <taxon>Pseudomonadati</taxon>
        <taxon>Kiritimatiellota</taxon>
        <taxon>Kiritimatiellia</taxon>
        <taxon>Kiritimatiellales</taxon>
        <taxon>Pontiellaceae</taxon>
        <taxon>Pontiella</taxon>
    </lineage>
</organism>